<evidence type="ECO:0000313" key="1">
    <source>
        <dbReference type="EMBL" id="KAH7907220.1"/>
    </source>
</evidence>
<gene>
    <name evidence="1" type="ORF">BJ138DRAFT_1137648</name>
</gene>
<dbReference type="Proteomes" id="UP000790377">
    <property type="component" value="Unassembled WGS sequence"/>
</dbReference>
<name>A0ACB8A1N8_9AGAM</name>
<comment type="caution">
    <text evidence="1">The sequence shown here is derived from an EMBL/GenBank/DDBJ whole genome shotgun (WGS) entry which is preliminary data.</text>
</comment>
<sequence length="504" mass="56069">MQINARLKRQEAPMSSCWLLSHVTAVCRSGPNRWFNQYHDSEERCSTVIILNHLSIDVACYGNHDFDFGAEKLTQLSSQCNFPWLLSNASTSDGKLLSSAKEYVIRQYKGYKIGFFGLAGTDWPSNCQHLPHGSVIADPVETAKRVSSTLREKEHVDLVVAVTHMRLEEDIQVSNACRAEVDLILGGHDHDIMVHGDRVTVVNDDARGDIRIVKSGTDFRSYGVVRLFVSRVGGRTKVHETRVHHERDLSLSKGHPEDSEIYHILSSVQERVTSVSGSRLFKTAAPLDGRSSIIRNEETNLGNLLADTVHAYYNTDIAFVNSGGIRCDRIIPEGVLTVRDVIDIVPFDNAFVVKRVSGRVLLRALENSVSDSRTDGRFLQLSGLSILVDLRRREGARIMRAVLDSGEQIVADDHKMYTVSMVSFIAEGFDGYVDFKDAETLVGVEGAMTDTSLMLQILRRNGHDLDDADAMIERARSAIIVGEEEGLPVVHPEIRNRITFAGVL</sequence>
<protein>
    <submittedName>
        <fullName evidence="1">Metallo-dependent phosphatase</fullName>
    </submittedName>
</protein>
<accession>A0ACB8A1N8</accession>
<keyword evidence="2" id="KW-1185">Reference proteome</keyword>
<dbReference type="EMBL" id="MU267926">
    <property type="protein sequence ID" value="KAH7907220.1"/>
    <property type="molecule type" value="Genomic_DNA"/>
</dbReference>
<proteinExistence type="predicted"/>
<evidence type="ECO:0000313" key="2">
    <source>
        <dbReference type="Proteomes" id="UP000790377"/>
    </source>
</evidence>
<reference evidence="1" key="1">
    <citation type="journal article" date="2021" name="New Phytol.">
        <title>Evolutionary innovations through gain and loss of genes in the ectomycorrhizal Boletales.</title>
        <authorList>
            <person name="Wu G."/>
            <person name="Miyauchi S."/>
            <person name="Morin E."/>
            <person name="Kuo A."/>
            <person name="Drula E."/>
            <person name="Varga T."/>
            <person name="Kohler A."/>
            <person name="Feng B."/>
            <person name="Cao Y."/>
            <person name="Lipzen A."/>
            <person name="Daum C."/>
            <person name="Hundley H."/>
            <person name="Pangilinan J."/>
            <person name="Johnson J."/>
            <person name="Barry K."/>
            <person name="LaButti K."/>
            <person name="Ng V."/>
            <person name="Ahrendt S."/>
            <person name="Min B."/>
            <person name="Choi I.G."/>
            <person name="Park H."/>
            <person name="Plett J.M."/>
            <person name="Magnuson J."/>
            <person name="Spatafora J.W."/>
            <person name="Nagy L.G."/>
            <person name="Henrissat B."/>
            <person name="Grigoriev I.V."/>
            <person name="Yang Z.L."/>
            <person name="Xu J."/>
            <person name="Martin F.M."/>
        </authorList>
    </citation>
    <scope>NUCLEOTIDE SEQUENCE</scope>
    <source>
        <strain evidence="1">ATCC 28755</strain>
    </source>
</reference>
<organism evidence="1 2">
    <name type="scientific">Hygrophoropsis aurantiaca</name>
    <dbReference type="NCBI Taxonomy" id="72124"/>
    <lineage>
        <taxon>Eukaryota</taxon>
        <taxon>Fungi</taxon>
        <taxon>Dikarya</taxon>
        <taxon>Basidiomycota</taxon>
        <taxon>Agaricomycotina</taxon>
        <taxon>Agaricomycetes</taxon>
        <taxon>Agaricomycetidae</taxon>
        <taxon>Boletales</taxon>
        <taxon>Coniophorineae</taxon>
        <taxon>Hygrophoropsidaceae</taxon>
        <taxon>Hygrophoropsis</taxon>
    </lineage>
</organism>